<feature type="domain" description="AMP-dependent synthetase/ligase" evidence="1">
    <location>
        <begin position="8"/>
        <end position="355"/>
    </location>
</feature>
<dbReference type="GO" id="GO:0043041">
    <property type="term" value="P:amino acid activation for nonribosomal peptide biosynthetic process"/>
    <property type="evidence" value="ECO:0007669"/>
    <property type="project" value="TreeGrafter"/>
</dbReference>
<sequence length="483" mass="54415">MNNVLEMLEKSAKKYPNKIAFIDENNKISFQSLLILSKKAASALESGAVAVYMKKSCNALAIMLASIQAGGFYSVIDPSLPAQKKVKMCEILNAVAVVCDDELFEGAKELFSDFLVLKASDILQTKINENKLTKIRANHISTDILYCNFTSGSTGVPKGVVINHASVIDFIPVFTKTLGLKQSDVFANQAPFDFDMSIKDIFSTLYLGASCLLIPREYFKNPSFLMDFIHSASILSWAVSALVFLSTFKALEYKKPKLRKIIYSGEQIGKKHILYLKNHLKYTKFINVYGPTEITCNCTYHILSKDDFENGLDIIGRAFENERVFLIDENNEILKNKNQIGQICVSGVCLACGYLKGCDDGFCVNENKQRYYKTGDLGFFDEKGLLHIKGRKDFQIKRLGHRIELEEIEKTCQDLLGVQRACAVFKNEKLKIFFEGDASKSDLSAFLHQNLPFYMLPNSIEKLKNLPINKNGKLDRSLLMEQM</sequence>
<evidence type="ECO:0000313" key="2">
    <source>
        <dbReference type="EMBL" id="QLI05351.1"/>
    </source>
</evidence>
<evidence type="ECO:0000259" key="1">
    <source>
        <dbReference type="Pfam" id="PF00501"/>
    </source>
</evidence>
<dbReference type="AlphaFoldDB" id="A0A7H9CI54"/>
<proteinExistence type="predicted"/>
<dbReference type="GO" id="GO:0005737">
    <property type="term" value="C:cytoplasm"/>
    <property type="evidence" value="ECO:0007669"/>
    <property type="project" value="TreeGrafter"/>
</dbReference>
<dbReference type="KEGG" id="cinf:CINF_0837"/>
<dbReference type="Gene3D" id="3.40.50.12780">
    <property type="entry name" value="N-terminal domain of ligase-like"/>
    <property type="match status" value="1"/>
</dbReference>
<keyword evidence="2" id="KW-0436">Ligase</keyword>
<name>A0A7H9CI54_9BACT</name>
<reference evidence="2 3" key="1">
    <citation type="submission" date="2020-02" db="EMBL/GenBank/DDBJ databases">
        <title>Complete genome sequence of the novel Campylobacter species Candidatus Campylobacter infans.</title>
        <authorList>
            <person name="Duim B."/>
            <person name="Zomer A."/>
            <person name="van der Graaf L."/>
            <person name="Wagenaar J."/>
        </authorList>
    </citation>
    <scope>NUCLEOTIDE SEQUENCE [LARGE SCALE GENOMIC DNA]</scope>
    <source>
        <strain evidence="2 3">19S00001</strain>
    </source>
</reference>
<dbReference type="GO" id="GO:0044550">
    <property type="term" value="P:secondary metabolite biosynthetic process"/>
    <property type="evidence" value="ECO:0007669"/>
    <property type="project" value="TreeGrafter"/>
</dbReference>
<dbReference type="Gene3D" id="3.30.300.30">
    <property type="match status" value="1"/>
</dbReference>
<dbReference type="PANTHER" id="PTHR45527">
    <property type="entry name" value="NONRIBOSOMAL PEPTIDE SYNTHETASE"/>
    <property type="match status" value="1"/>
</dbReference>
<dbReference type="SUPFAM" id="SSF56801">
    <property type="entry name" value="Acetyl-CoA synthetase-like"/>
    <property type="match status" value="1"/>
</dbReference>
<evidence type="ECO:0000313" key="3">
    <source>
        <dbReference type="Proteomes" id="UP000509414"/>
    </source>
</evidence>
<accession>A0A7H9CI54</accession>
<organism evidence="2 3">
    <name type="scientific">Candidatus Campylobacter infans</name>
    <dbReference type="NCBI Taxonomy" id="2561898"/>
    <lineage>
        <taxon>Bacteria</taxon>
        <taxon>Pseudomonadati</taxon>
        <taxon>Campylobacterota</taxon>
        <taxon>Epsilonproteobacteria</taxon>
        <taxon>Campylobacterales</taxon>
        <taxon>Campylobacteraceae</taxon>
        <taxon>Campylobacter</taxon>
    </lineage>
</organism>
<keyword evidence="3" id="KW-1185">Reference proteome</keyword>
<dbReference type="Proteomes" id="UP000509414">
    <property type="component" value="Chromosome"/>
</dbReference>
<dbReference type="Pfam" id="PF00501">
    <property type="entry name" value="AMP-binding"/>
    <property type="match status" value="1"/>
</dbReference>
<dbReference type="InterPro" id="IPR000873">
    <property type="entry name" value="AMP-dep_synth/lig_dom"/>
</dbReference>
<protein>
    <submittedName>
        <fullName evidence="2">AMP-forming adenylation domain superfamily protein, putative D-alanine:D-alanyl carrier protein ligase</fullName>
    </submittedName>
</protein>
<gene>
    <name evidence="2" type="ORF">CINF_0837</name>
</gene>
<dbReference type="PANTHER" id="PTHR45527:SF1">
    <property type="entry name" value="FATTY ACID SYNTHASE"/>
    <property type="match status" value="1"/>
</dbReference>
<dbReference type="GO" id="GO:0031177">
    <property type="term" value="F:phosphopantetheine binding"/>
    <property type="evidence" value="ECO:0007669"/>
    <property type="project" value="TreeGrafter"/>
</dbReference>
<dbReference type="InterPro" id="IPR042099">
    <property type="entry name" value="ANL_N_sf"/>
</dbReference>
<dbReference type="EMBL" id="CP049075">
    <property type="protein sequence ID" value="QLI05351.1"/>
    <property type="molecule type" value="Genomic_DNA"/>
</dbReference>
<dbReference type="InterPro" id="IPR045851">
    <property type="entry name" value="AMP-bd_C_sf"/>
</dbReference>
<dbReference type="GO" id="GO:0016874">
    <property type="term" value="F:ligase activity"/>
    <property type="evidence" value="ECO:0007669"/>
    <property type="project" value="UniProtKB-KW"/>
</dbReference>
<dbReference type="RefSeq" id="WP_179975858.1">
    <property type="nucleotide sequence ID" value="NZ_CP049075.1"/>
</dbReference>